<organism evidence="1 2">
    <name type="scientific">Agaribacillus aureus</name>
    <dbReference type="NCBI Taxonomy" id="3051825"/>
    <lineage>
        <taxon>Bacteria</taxon>
        <taxon>Pseudomonadati</taxon>
        <taxon>Bacteroidota</taxon>
        <taxon>Cytophagia</taxon>
        <taxon>Cytophagales</taxon>
        <taxon>Splendidivirgaceae</taxon>
        <taxon>Agaribacillus</taxon>
    </lineage>
</organism>
<dbReference type="Pfam" id="PF08713">
    <property type="entry name" value="DNA_alkylation"/>
    <property type="match status" value="1"/>
</dbReference>
<dbReference type="CDD" id="cd07064">
    <property type="entry name" value="AlkD_like_1"/>
    <property type="match status" value="1"/>
</dbReference>
<accession>A0ABT8LJL4</accession>
<dbReference type="SUPFAM" id="SSF48371">
    <property type="entry name" value="ARM repeat"/>
    <property type="match status" value="1"/>
</dbReference>
<dbReference type="Gene3D" id="1.25.40.290">
    <property type="entry name" value="ARM repeat domains"/>
    <property type="match status" value="1"/>
</dbReference>
<evidence type="ECO:0000313" key="2">
    <source>
        <dbReference type="Proteomes" id="UP001172083"/>
    </source>
</evidence>
<dbReference type="PANTHER" id="PTHR34070">
    <property type="entry name" value="ARMADILLO-TYPE FOLD"/>
    <property type="match status" value="1"/>
</dbReference>
<dbReference type="PANTHER" id="PTHR34070:SF1">
    <property type="entry name" value="DNA ALKYLATION REPAIR PROTEIN"/>
    <property type="match status" value="1"/>
</dbReference>
<dbReference type="Proteomes" id="UP001172083">
    <property type="component" value="Unassembled WGS sequence"/>
</dbReference>
<proteinExistence type="predicted"/>
<dbReference type="RefSeq" id="WP_346762463.1">
    <property type="nucleotide sequence ID" value="NZ_JAUJEB010000013.1"/>
</dbReference>
<evidence type="ECO:0000313" key="1">
    <source>
        <dbReference type="EMBL" id="MDN5217127.1"/>
    </source>
</evidence>
<comment type="caution">
    <text evidence="1">The sequence shown here is derived from an EMBL/GenBank/DDBJ whole genome shotgun (WGS) entry which is preliminary data.</text>
</comment>
<dbReference type="Gene3D" id="1.20.1660.10">
    <property type="entry name" value="Hypothetical protein (EF3068)"/>
    <property type="match status" value="1"/>
</dbReference>
<protein>
    <submittedName>
        <fullName evidence="1">DNA alkylation repair protein</fullName>
    </submittedName>
</protein>
<name>A0ABT8LJL4_9BACT</name>
<dbReference type="InterPro" id="IPR014825">
    <property type="entry name" value="DNA_alkylation"/>
</dbReference>
<gene>
    <name evidence="1" type="ORF">QQ020_33960</name>
</gene>
<dbReference type="EMBL" id="JAUJEB010000013">
    <property type="protein sequence ID" value="MDN5217127.1"/>
    <property type="molecule type" value="Genomic_DNA"/>
</dbReference>
<reference evidence="1" key="1">
    <citation type="submission" date="2023-06" db="EMBL/GenBank/DDBJ databases">
        <title>Genomic of Agaribacillus aureum.</title>
        <authorList>
            <person name="Wang G."/>
        </authorList>
    </citation>
    <scope>NUCLEOTIDE SEQUENCE</scope>
    <source>
        <strain evidence="1">BMA12</strain>
    </source>
</reference>
<keyword evidence="2" id="KW-1185">Reference proteome</keyword>
<sequence>MARGQETKITAFIQTLEVEFERKANAKIASEQRTYLRSRFTCYGLKTVERRAIQEPFLMKEFLPTKDEMTEIVKILWQKPPREYHYFSQELACKYVKQLEKRDITLFELMVTHQSWWDTVDFIANKLMGAYFETYPEQRDQYIEKWLKSKNIWLQRSALLFQLRYKAHLDTALLSFVINSLLHSKEFFINKAIGWILREYSRTDPKWVIDFVNNTALAPLSKREALRLIHQKTGTLHS</sequence>
<dbReference type="InterPro" id="IPR016024">
    <property type="entry name" value="ARM-type_fold"/>
</dbReference>